<evidence type="ECO:0000256" key="5">
    <source>
        <dbReference type="ARBA" id="ARBA00059827"/>
    </source>
</evidence>
<feature type="domain" description="MHYT" evidence="11">
    <location>
        <begin position="21"/>
        <end position="216"/>
    </location>
</feature>
<keyword evidence="13" id="KW-1185">Reference proteome</keyword>
<keyword evidence="1" id="KW-0808">Transferase</keyword>
<dbReference type="Pfam" id="PF00989">
    <property type="entry name" value="PAS"/>
    <property type="match status" value="2"/>
</dbReference>
<keyword evidence="4" id="KW-0067">ATP-binding</keyword>
<dbReference type="CDD" id="cd00130">
    <property type="entry name" value="PAS"/>
    <property type="match status" value="2"/>
</dbReference>
<reference evidence="12 13" key="1">
    <citation type="submission" date="2014-01" db="EMBL/GenBank/DDBJ databases">
        <title>Interspecies Systems Biology Uncovers Metabolites Affecting C. elegans Gene Expression and Life History Traits.</title>
        <authorList>
            <person name="Watson E."/>
            <person name="Macneil L.T."/>
            <person name="Ritter A.D."/>
            <person name="Yilmaz L.S."/>
            <person name="Rosebrock A.P."/>
            <person name="Caudy A.A."/>
            <person name="Walhout A.J."/>
        </authorList>
    </citation>
    <scope>NUCLEOTIDE SEQUENCE [LARGE SCALE GENOMIC DNA]</scope>
    <source>
        <strain evidence="12 13">DA1877</strain>
    </source>
</reference>
<dbReference type="SUPFAM" id="SSF55785">
    <property type="entry name" value="PYP-like sensor domain (PAS domain)"/>
    <property type="match status" value="2"/>
</dbReference>
<dbReference type="PROSITE" id="PS50113">
    <property type="entry name" value="PAC"/>
    <property type="match status" value="2"/>
</dbReference>
<evidence type="ECO:0000313" key="13">
    <source>
        <dbReference type="Proteomes" id="UP000020766"/>
    </source>
</evidence>
<feature type="transmembrane region" description="Helical" evidence="7">
    <location>
        <begin position="123"/>
        <end position="145"/>
    </location>
</feature>
<comment type="caution">
    <text evidence="12">The sequence shown here is derived from an EMBL/GenBank/DDBJ whole genome shotgun (WGS) entry which is preliminary data.</text>
</comment>
<evidence type="ECO:0000256" key="7">
    <source>
        <dbReference type="PROSITE-ProRule" id="PRU00244"/>
    </source>
</evidence>
<feature type="domain" description="PAC" evidence="10">
    <location>
        <begin position="464"/>
        <end position="516"/>
    </location>
</feature>
<evidence type="ECO:0000259" key="11">
    <source>
        <dbReference type="PROSITE" id="PS50924"/>
    </source>
</evidence>
<dbReference type="Pfam" id="PF00990">
    <property type="entry name" value="GGDEF"/>
    <property type="match status" value="1"/>
</dbReference>
<keyword evidence="7" id="KW-0472">Membrane</keyword>
<feature type="domain" description="PAS" evidence="9">
    <location>
        <begin position="267"/>
        <end position="337"/>
    </location>
</feature>
<evidence type="ECO:0000256" key="2">
    <source>
        <dbReference type="ARBA" id="ARBA00022741"/>
    </source>
</evidence>
<feature type="transmembrane region" description="Helical" evidence="7">
    <location>
        <begin position="57"/>
        <end position="82"/>
    </location>
</feature>
<proteinExistence type="predicted"/>
<evidence type="ECO:0000256" key="3">
    <source>
        <dbReference type="ARBA" id="ARBA00022777"/>
    </source>
</evidence>
<dbReference type="InterPro" id="IPR043128">
    <property type="entry name" value="Rev_trsase/Diguanyl_cyclase"/>
</dbReference>
<dbReference type="SMART" id="SM00267">
    <property type="entry name" value="GGDEF"/>
    <property type="match status" value="1"/>
</dbReference>
<dbReference type="InterPro" id="IPR000700">
    <property type="entry name" value="PAS-assoc_C"/>
</dbReference>
<evidence type="ECO:0000256" key="4">
    <source>
        <dbReference type="ARBA" id="ARBA00022840"/>
    </source>
</evidence>
<dbReference type="Gene3D" id="3.30.70.270">
    <property type="match status" value="1"/>
</dbReference>
<evidence type="ECO:0000313" key="12">
    <source>
        <dbReference type="EMBL" id="EXU78956.1"/>
    </source>
</evidence>
<evidence type="ECO:0000259" key="10">
    <source>
        <dbReference type="PROSITE" id="PS50113"/>
    </source>
</evidence>
<gene>
    <name evidence="12" type="ORF">AX13_08830</name>
</gene>
<dbReference type="STRING" id="225991.MA05_10585"/>
<feature type="transmembrane region" description="Helical" evidence="7">
    <location>
        <begin position="94"/>
        <end position="111"/>
    </location>
</feature>
<evidence type="ECO:0000256" key="1">
    <source>
        <dbReference type="ARBA" id="ARBA00022679"/>
    </source>
</evidence>
<feature type="transmembrane region" description="Helical" evidence="7">
    <location>
        <begin position="25"/>
        <end position="45"/>
    </location>
</feature>
<dbReference type="InterPro" id="IPR013767">
    <property type="entry name" value="PAS_fold"/>
</dbReference>
<organism evidence="12 13">
    <name type="scientific">Comamonas aquatica DA1877</name>
    <dbReference type="NCBI Taxonomy" id="1457173"/>
    <lineage>
        <taxon>Bacteria</taxon>
        <taxon>Pseudomonadati</taxon>
        <taxon>Pseudomonadota</taxon>
        <taxon>Betaproteobacteria</taxon>
        <taxon>Burkholderiales</taxon>
        <taxon>Comamonadaceae</taxon>
        <taxon>Comamonas</taxon>
    </lineage>
</organism>
<name>A0A014MB01_9BURK</name>
<dbReference type="GO" id="GO:0016020">
    <property type="term" value="C:membrane"/>
    <property type="evidence" value="ECO:0007669"/>
    <property type="project" value="UniProtKB-UniRule"/>
</dbReference>
<dbReference type="NCBIfam" id="TIGR00229">
    <property type="entry name" value="sensory_box"/>
    <property type="match status" value="2"/>
</dbReference>
<dbReference type="GO" id="GO:0016301">
    <property type="term" value="F:kinase activity"/>
    <property type="evidence" value="ECO:0007669"/>
    <property type="project" value="UniProtKB-KW"/>
</dbReference>
<dbReference type="PROSITE" id="PS50112">
    <property type="entry name" value="PAS"/>
    <property type="match status" value="1"/>
</dbReference>
<feature type="transmembrane region" description="Helical" evidence="7">
    <location>
        <begin position="233"/>
        <end position="255"/>
    </location>
</feature>
<dbReference type="InterPro" id="IPR052155">
    <property type="entry name" value="Biofilm_reg_signaling"/>
</dbReference>
<dbReference type="AlphaFoldDB" id="A0A014MB01"/>
<dbReference type="FunFam" id="3.30.450.20:FF:000060">
    <property type="entry name" value="Sensor protein FixL"/>
    <property type="match status" value="1"/>
</dbReference>
<dbReference type="InterPro" id="IPR035965">
    <property type="entry name" value="PAS-like_dom_sf"/>
</dbReference>
<evidence type="ECO:0000256" key="8">
    <source>
        <dbReference type="SAM" id="MobiDB-lite"/>
    </source>
</evidence>
<dbReference type="InterPro" id="IPR000160">
    <property type="entry name" value="GGDEF_dom"/>
</dbReference>
<dbReference type="PATRIC" id="fig|1457173.3.peg.3183"/>
<protein>
    <recommendedName>
        <fullName evidence="6">Sensor protein FixL</fullName>
    </recommendedName>
</protein>
<keyword evidence="7" id="KW-0812">Transmembrane</keyword>
<dbReference type="SUPFAM" id="SSF55073">
    <property type="entry name" value="Nucleotide cyclase"/>
    <property type="match status" value="1"/>
</dbReference>
<dbReference type="InterPro" id="IPR005330">
    <property type="entry name" value="MHYT_dom"/>
</dbReference>
<feature type="domain" description="PAC" evidence="10">
    <location>
        <begin position="344"/>
        <end position="394"/>
    </location>
</feature>
<feature type="transmembrane region" description="Helical" evidence="7">
    <location>
        <begin position="157"/>
        <end position="176"/>
    </location>
</feature>
<dbReference type="RefSeq" id="WP_043386638.1">
    <property type="nucleotide sequence ID" value="NZ_JBOK01000023.1"/>
</dbReference>
<dbReference type="Gene3D" id="3.30.450.20">
    <property type="entry name" value="PAS domain"/>
    <property type="match status" value="2"/>
</dbReference>
<dbReference type="PROSITE" id="PS50924">
    <property type="entry name" value="MHYT"/>
    <property type="match status" value="1"/>
</dbReference>
<dbReference type="GO" id="GO:0005524">
    <property type="term" value="F:ATP binding"/>
    <property type="evidence" value="ECO:0007669"/>
    <property type="project" value="UniProtKB-KW"/>
</dbReference>
<keyword evidence="2" id="KW-0547">Nucleotide-binding</keyword>
<keyword evidence="7" id="KW-1133">Transmembrane helix</keyword>
<dbReference type="Proteomes" id="UP000020766">
    <property type="component" value="Unassembled WGS sequence"/>
</dbReference>
<dbReference type="SMART" id="SM00086">
    <property type="entry name" value="PAC"/>
    <property type="match status" value="2"/>
</dbReference>
<dbReference type="EMBL" id="JBOK01000023">
    <property type="protein sequence ID" value="EXU78956.1"/>
    <property type="molecule type" value="Genomic_DNA"/>
</dbReference>
<evidence type="ECO:0000259" key="9">
    <source>
        <dbReference type="PROSITE" id="PS50112"/>
    </source>
</evidence>
<dbReference type="PANTHER" id="PTHR44757:SF2">
    <property type="entry name" value="BIOFILM ARCHITECTURE MAINTENANCE PROTEIN MBAA"/>
    <property type="match status" value="1"/>
</dbReference>
<dbReference type="InterPro" id="IPR000014">
    <property type="entry name" value="PAS"/>
</dbReference>
<dbReference type="Pfam" id="PF03707">
    <property type="entry name" value="MHYT"/>
    <property type="match status" value="2"/>
</dbReference>
<accession>A0A014MB01</accession>
<comment type="function">
    <text evidence="5">Putative oxygen sensor; modulates the activity of FixJ, a transcriptional activator of nitrogen fixation fixK gene. FixL probably acts as a kinase that phosphorylates FixJ.</text>
</comment>
<sequence length="686" mass="74493">MQDLLIFDASSLAADWQSASHDASLVALSLAVAFTSSCAAFYIAQTNRQASSPRHRHLALLCASLVLGLGIWAMHFIGMLAMELHPAVSYNPQWTALSILPGLAAAWLAMWSLQGPRPTNARLVASGCLVGLGIATMHYSGIAAMDLPGHLRFDGPLFLLSLLTGLVFSVAAFALYRRLRIQAPPTRGPWCCAPAALLTAAMASMHYLSMLSLRLEHAAVHPAAEPQLMPETLALIVAFVSLLVVVVLGLASTILRYRDLWQAVAVRDARLAAMINTASHGVITINAQGLMQDFNPAAQQIFGYSREEVLGRNVSMLMPSPLAEQHDAHVQKHINQPDKPIGAHSREVLGLRKDGRLIPIELTIGKAQTPSGTIFVGYLQDISERKRTDAQLRIAASVFQHVREGVAIVDANHNISEANPAFLRLMEQTRDSCIGKPLEALYEDADLPPDTSKLWKTVATAHYWQEEITLTRRDSSAWVLRLSISPVLNELQRPHHFIAVASDVTERPGLEAQLPHDALHDAATGLPNPQLFMARLGSQLQHSQRKSTFLGVAIVQLCPQASPATQPTAANHDAAMAWLAQWLPQQLRSPDTLARWQDHQLALALPGIQDPAAWLHMTQRLAQTLVEAQQLCQPYGIQSLQLGCSCTLVPVGTAAELVERACADLQPLPASPPPTPANAAQIKENP</sequence>
<dbReference type="InterPro" id="IPR029787">
    <property type="entry name" value="Nucleotide_cyclase"/>
</dbReference>
<feature type="region of interest" description="Disordered" evidence="8">
    <location>
        <begin position="666"/>
        <end position="686"/>
    </location>
</feature>
<evidence type="ECO:0000256" key="6">
    <source>
        <dbReference type="ARBA" id="ARBA00070616"/>
    </source>
</evidence>
<dbReference type="SMART" id="SM00091">
    <property type="entry name" value="PAS"/>
    <property type="match status" value="2"/>
</dbReference>
<dbReference type="GO" id="GO:0006355">
    <property type="term" value="P:regulation of DNA-templated transcription"/>
    <property type="evidence" value="ECO:0007669"/>
    <property type="project" value="InterPro"/>
</dbReference>
<keyword evidence="3" id="KW-0418">Kinase</keyword>
<dbReference type="InterPro" id="IPR001610">
    <property type="entry name" value="PAC"/>
</dbReference>
<dbReference type="PANTHER" id="PTHR44757">
    <property type="entry name" value="DIGUANYLATE CYCLASE DGCP"/>
    <property type="match status" value="1"/>
</dbReference>